<evidence type="ECO:0008006" key="3">
    <source>
        <dbReference type="Google" id="ProtNLM"/>
    </source>
</evidence>
<comment type="caution">
    <text evidence="1">The sequence shown here is derived from an EMBL/GenBank/DDBJ whole genome shotgun (WGS) entry which is preliminary data.</text>
</comment>
<accession>A0A6I4T3J5</accession>
<keyword evidence="2" id="KW-1185">Reference proteome</keyword>
<dbReference type="RefSeq" id="WP_160735226.1">
    <property type="nucleotide sequence ID" value="NZ_WTYT01000001.1"/>
</dbReference>
<dbReference type="OrthoDB" id="7355053at2"/>
<protein>
    <recommendedName>
        <fullName evidence="3">Holin</fullName>
    </recommendedName>
</protein>
<dbReference type="Proteomes" id="UP000438476">
    <property type="component" value="Unassembled WGS sequence"/>
</dbReference>
<gene>
    <name evidence="1" type="ORF">GRI91_03635</name>
</gene>
<evidence type="ECO:0000313" key="2">
    <source>
        <dbReference type="Proteomes" id="UP000438476"/>
    </source>
</evidence>
<proteinExistence type="predicted"/>
<dbReference type="AlphaFoldDB" id="A0A6I4T3J5"/>
<organism evidence="1 2">
    <name type="scientific">Altericroceibacterium endophyticum</name>
    <dbReference type="NCBI Taxonomy" id="1808508"/>
    <lineage>
        <taxon>Bacteria</taxon>
        <taxon>Pseudomonadati</taxon>
        <taxon>Pseudomonadota</taxon>
        <taxon>Alphaproteobacteria</taxon>
        <taxon>Sphingomonadales</taxon>
        <taxon>Erythrobacteraceae</taxon>
        <taxon>Altericroceibacterium</taxon>
    </lineage>
</organism>
<dbReference type="EMBL" id="WTYT01000001">
    <property type="protein sequence ID" value="MXO64842.1"/>
    <property type="molecule type" value="Genomic_DNA"/>
</dbReference>
<name>A0A6I4T3J5_9SPHN</name>
<reference evidence="1 2" key="1">
    <citation type="submission" date="2019-12" db="EMBL/GenBank/DDBJ databases">
        <title>Genomic-based taxomic classification of the family Erythrobacteraceae.</title>
        <authorList>
            <person name="Xu L."/>
        </authorList>
    </citation>
    <scope>NUCLEOTIDE SEQUENCE [LARGE SCALE GENOMIC DNA]</scope>
    <source>
        <strain evidence="1 2">LMG 29518</strain>
    </source>
</reference>
<sequence>MKRLETFRAWVRPASVTASFAFVLLGGYLAFVLEALAPGLGCTLIRIQGAWLSAIPDPAWQVIGGTVLAYFGAREVGKWADRKYSGPGKTEGQRDGPR</sequence>
<evidence type="ECO:0000313" key="1">
    <source>
        <dbReference type="EMBL" id="MXO64842.1"/>
    </source>
</evidence>